<keyword evidence="2" id="KW-1185">Reference proteome</keyword>
<evidence type="ECO:0000313" key="1">
    <source>
        <dbReference type="EnsemblPlants" id="AVESA.00010b.r2.4DG0772660.1.CDS.1"/>
    </source>
</evidence>
<reference evidence="1" key="2">
    <citation type="submission" date="2025-09" db="UniProtKB">
        <authorList>
            <consortium name="EnsemblPlants"/>
        </authorList>
    </citation>
    <scope>IDENTIFICATION</scope>
</reference>
<name>A0ACD5XH33_AVESA</name>
<accession>A0ACD5XH33</accession>
<reference evidence="1" key="1">
    <citation type="submission" date="2021-05" db="EMBL/GenBank/DDBJ databases">
        <authorList>
            <person name="Scholz U."/>
            <person name="Mascher M."/>
            <person name="Fiebig A."/>
        </authorList>
    </citation>
    <scope>NUCLEOTIDE SEQUENCE [LARGE SCALE GENOMIC DNA]</scope>
</reference>
<proteinExistence type="predicted"/>
<sequence length="222" mass="24618">MPNGSLDGHLFKNKSVLDWNTRYQITLGVARGLCYLHQSCHECIRHCDIKPENILLDASFVPKVADFGMAAFVGRDFSRLLTTFRGTAGYLAPEWLSGVAITPKIDVYGFGMVLMEILSGKRNSPETFTSSSDDVEYFPVEAISKLHQADVGSLVDPQLHGDFDMEQVERVCKVACWCIQDNEADRPTMGEVVLVLQGLQEIDMPPMPRLAAMTAQSDETSL</sequence>
<dbReference type="Proteomes" id="UP001732700">
    <property type="component" value="Chromosome 4D"/>
</dbReference>
<evidence type="ECO:0000313" key="2">
    <source>
        <dbReference type="Proteomes" id="UP001732700"/>
    </source>
</evidence>
<dbReference type="EnsemblPlants" id="AVESA.00010b.r2.4DG0772660.1">
    <property type="protein sequence ID" value="AVESA.00010b.r2.4DG0772660.1.CDS.1"/>
    <property type="gene ID" value="AVESA.00010b.r2.4DG0772660"/>
</dbReference>
<organism evidence="1 2">
    <name type="scientific">Avena sativa</name>
    <name type="common">Oat</name>
    <dbReference type="NCBI Taxonomy" id="4498"/>
    <lineage>
        <taxon>Eukaryota</taxon>
        <taxon>Viridiplantae</taxon>
        <taxon>Streptophyta</taxon>
        <taxon>Embryophyta</taxon>
        <taxon>Tracheophyta</taxon>
        <taxon>Spermatophyta</taxon>
        <taxon>Magnoliopsida</taxon>
        <taxon>Liliopsida</taxon>
        <taxon>Poales</taxon>
        <taxon>Poaceae</taxon>
        <taxon>BOP clade</taxon>
        <taxon>Pooideae</taxon>
        <taxon>Poodae</taxon>
        <taxon>Poeae</taxon>
        <taxon>Poeae Chloroplast Group 1 (Aveneae type)</taxon>
        <taxon>Aveninae</taxon>
        <taxon>Avena</taxon>
    </lineage>
</organism>
<protein>
    <submittedName>
        <fullName evidence="1">Uncharacterized protein</fullName>
    </submittedName>
</protein>